<organism evidence="6 7">
    <name type="scientific">candidate division WWE3 bacterium CSP1-7</name>
    <dbReference type="NCBI Taxonomy" id="1576480"/>
    <lineage>
        <taxon>Bacteria</taxon>
        <taxon>Katanobacteria</taxon>
    </lineage>
</organism>
<dbReference type="EMBL" id="LDXK01000006">
    <property type="protein sequence ID" value="KRT67228.1"/>
    <property type="molecule type" value="Genomic_DNA"/>
</dbReference>
<dbReference type="SMART" id="SM00191">
    <property type="entry name" value="Int_alpha"/>
    <property type="match status" value="6"/>
</dbReference>
<dbReference type="PANTHER" id="PTHR23221">
    <property type="entry name" value="GLYCOSYLPHOSPHATIDYLINOSITOL PHOSPHOLIPASE D"/>
    <property type="match status" value="1"/>
</dbReference>
<dbReference type="GO" id="GO:0016787">
    <property type="term" value="F:hydrolase activity"/>
    <property type="evidence" value="ECO:0007669"/>
    <property type="project" value="UniProtKB-KW"/>
</dbReference>
<dbReference type="PROSITE" id="PS51470">
    <property type="entry name" value="FG_GAP"/>
    <property type="match status" value="1"/>
</dbReference>
<reference evidence="6 7" key="1">
    <citation type="submission" date="2015-05" db="EMBL/GenBank/DDBJ databases">
        <title>Critical biogeochemical functions in the subsurface are associated with bacteria from new phyla and little studied lineages.</title>
        <authorList>
            <person name="Hug L.A."/>
            <person name="Thomas B.C."/>
            <person name="Sharon I."/>
            <person name="Brown C.T."/>
            <person name="Sharma R."/>
            <person name="Hettich R.L."/>
            <person name="Wilkins M.J."/>
            <person name="Williams K.H."/>
            <person name="Singh A."/>
            <person name="Banfield J.F."/>
        </authorList>
    </citation>
    <scope>NUCLEOTIDE SEQUENCE [LARGE SCALE GENOMIC DNA]</scope>
    <source>
        <strain evidence="6">CSP1-7</strain>
    </source>
</reference>
<evidence type="ECO:0000313" key="7">
    <source>
        <dbReference type="Proteomes" id="UP000051297"/>
    </source>
</evidence>
<dbReference type="InterPro" id="IPR013783">
    <property type="entry name" value="Ig-like_fold"/>
</dbReference>
<feature type="transmembrane region" description="Helical" evidence="5">
    <location>
        <begin position="863"/>
        <end position="887"/>
    </location>
</feature>
<dbReference type="SUPFAM" id="SSF69318">
    <property type="entry name" value="Integrin alpha N-terminal domain"/>
    <property type="match status" value="1"/>
</dbReference>
<gene>
    <name evidence="6" type="ORF">XU08_C0006G0015</name>
</gene>
<evidence type="ECO:0000256" key="1">
    <source>
        <dbReference type="ARBA" id="ARBA00022729"/>
    </source>
</evidence>
<dbReference type="Proteomes" id="UP000051297">
    <property type="component" value="Unassembled WGS sequence"/>
</dbReference>
<keyword evidence="4" id="KW-0325">Glycoprotein</keyword>
<keyword evidence="1" id="KW-0732">Signal</keyword>
<keyword evidence="3" id="KW-0378">Hydrolase</keyword>
<dbReference type="AlphaFoldDB" id="A0A0T5ZWP2"/>
<proteinExistence type="predicted"/>
<dbReference type="PANTHER" id="PTHR23221:SF7">
    <property type="entry name" value="PHOSPHATIDYLINOSITOL-GLYCAN-SPECIFIC PHOSPHOLIPASE D"/>
    <property type="match status" value="1"/>
</dbReference>
<keyword evidence="5" id="KW-0472">Membrane</keyword>
<dbReference type="Gene3D" id="2.60.40.10">
    <property type="entry name" value="Immunoglobulins"/>
    <property type="match status" value="2"/>
</dbReference>
<dbReference type="InterPro" id="IPR008969">
    <property type="entry name" value="CarboxyPept-like_regulatory"/>
</dbReference>
<protein>
    <submittedName>
        <fullName evidence="6">Hemolysin-type calcium-binding protein</fullName>
    </submittedName>
</protein>
<dbReference type="InterPro" id="IPR028994">
    <property type="entry name" value="Integrin_alpha_N"/>
</dbReference>
<feature type="transmembrane region" description="Helical" evidence="5">
    <location>
        <begin position="1010"/>
        <end position="1031"/>
    </location>
</feature>
<dbReference type="InterPro" id="IPR013519">
    <property type="entry name" value="Int_alpha_beta-p"/>
</dbReference>
<keyword evidence="5" id="KW-1133">Transmembrane helix</keyword>
<evidence type="ECO:0000256" key="4">
    <source>
        <dbReference type="ARBA" id="ARBA00023180"/>
    </source>
</evidence>
<evidence type="ECO:0000313" key="6">
    <source>
        <dbReference type="EMBL" id="KRT67228.1"/>
    </source>
</evidence>
<dbReference type="SUPFAM" id="SSF49464">
    <property type="entry name" value="Carboxypeptidase regulatory domain-like"/>
    <property type="match status" value="2"/>
</dbReference>
<dbReference type="InterPro" id="IPR013517">
    <property type="entry name" value="FG-GAP"/>
</dbReference>
<name>A0A0T5ZWP2_UNCKA</name>
<evidence type="ECO:0000256" key="5">
    <source>
        <dbReference type="SAM" id="Phobius"/>
    </source>
</evidence>
<evidence type="ECO:0000256" key="3">
    <source>
        <dbReference type="ARBA" id="ARBA00022801"/>
    </source>
</evidence>
<comment type="caution">
    <text evidence="6">The sequence shown here is derived from an EMBL/GenBank/DDBJ whole genome shotgun (WGS) entry which is preliminary data.</text>
</comment>
<feature type="transmembrane region" description="Helical" evidence="5">
    <location>
        <begin position="1037"/>
        <end position="1056"/>
    </location>
</feature>
<dbReference type="Pfam" id="PF01839">
    <property type="entry name" value="FG-GAP"/>
    <property type="match status" value="5"/>
</dbReference>
<sequence length="1157" mass="121596">MPAWLKRVLSVLTLSILLFAQVPWVYAADLSLSNSANYDVRYDGSVVDESLSDWGNTLIGDVNGDGVDDLVMGASAYDGVDYFGAVYVIFGGPQSGNKSLSTAGNYNIRYEGAVDEEIGTSAALAIGDVNGDGKGDLIIGSHPANNNGVDSGSAWVIFSTLIDDVGTTTGNNKSLPTAGNYNIRYDAPDSAGFGLTFEAGIAVGDVNGDGKRDLVLTDRDADNNGANSGSVWVMFSTLIDNVGATTGNDKDLSVAGNYNIRYDGGAVSDLLAIDGAITIADVNGDNFSDLMLGTRLASNNDLFSGSVWVMFSTLIDDVGDTTGNDKPLDVGTNYNIRYDGGAADDQLTEGGTGRQILGEDVNGDGKGDLAVATNSASYNGASSGSVWVMFSTLIDDVGDTTGNDKPLDVGTNYNIRYDGGAVSDFLSTRGSLAIGDINNDGLGDLVIGASGASGGGDTRGSVYKFLSTLIDDVGATTGNNKSLGVSANYTDRYDGAADFDELTADGALAIGDVNADGGNDLLMGTFDAANNGDFSGSVWVVYGPSPAPPPPANSAPNVPSSLGGHVSGFYIADNTPTLTFNLSDPDTGDQVRFRIQVDNNSDFSSPVVDSTSSLGSQGARSFTVGTPLADGSYYWRVRATDGDGAASAYATANGGSVAFRVDTTLPSAPGTPLGTVAEGSRTPTWVWDTAIDTGSGLRSADTYLLQWSMDSTFTTGLFSIYVDAATFIHTVDLEDGTWYLRAQAFDAVGNSSEFSATGEVTVLGAEEEPLPISGCIDPNANNYNPSAEVDDGSCQYPTEEEQPPLIQVIVGAITGLYQNIRALIDTLAQDVQRLPLPVKQGADLVSKGALPVIAVTLWLQTGILFFDLSFLLNPQLLGAAFLALLGLRKKKERPWGLIYDSITKHPLNFGIVRLFSKSGQEIGTEITDQFGAFSFLPAPGAYALGAQRPGYLFPSKFVKGARDGEYENIYRGGEFAVGPEQAAVSLSVPLDPPDTSTYGRVLTIFRRRGFGINAVILLIGVSLSALSYLAIPTALNQVLVIIYMGGLAVLLASRTASASHWGAVRDESGQPQGGIALALVNAKSGALVKRRVTNPEGRYQFLAPRGEYRILLSSVDWERVPDGYQGENIRLKKDGDLVNPRITVRKKSETALKRREI</sequence>
<dbReference type="PATRIC" id="fig|1576480.3.peg.596"/>
<keyword evidence="5" id="KW-0812">Transmembrane</keyword>
<keyword evidence="2" id="KW-0677">Repeat</keyword>
<accession>A0A0T5ZWP2</accession>
<dbReference type="STRING" id="1576480.XU08_C0006G0015"/>
<evidence type="ECO:0000256" key="2">
    <source>
        <dbReference type="ARBA" id="ARBA00022737"/>
    </source>
</evidence>
<dbReference type="Gene3D" id="2.130.10.130">
    <property type="entry name" value="Integrin alpha, N-terminal"/>
    <property type="match status" value="2"/>
</dbReference>